<reference evidence="6" key="1">
    <citation type="submission" date="2021-01" db="EMBL/GenBank/DDBJ databases">
        <authorList>
            <person name="Corre E."/>
            <person name="Pelletier E."/>
            <person name="Niang G."/>
            <person name="Scheremetjew M."/>
            <person name="Finn R."/>
            <person name="Kale V."/>
            <person name="Holt S."/>
            <person name="Cochrane G."/>
            <person name="Meng A."/>
            <person name="Brown T."/>
            <person name="Cohen L."/>
        </authorList>
    </citation>
    <scope>NUCLEOTIDE SEQUENCE</scope>
    <source>
        <strain evidence="6">CCAP1064/1</strain>
    </source>
</reference>
<dbReference type="AlphaFoldDB" id="A0A7S0GMB0"/>
<feature type="transmembrane region" description="Helical" evidence="5">
    <location>
        <begin position="329"/>
        <end position="351"/>
    </location>
</feature>
<dbReference type="InterPro" id="IPR002781">
    <property type="entry name" value="TM_pro_TauE-like"/>
</dbReference>
<dbReference type="PANTHER" id="PTHR43701:SF2">
    <property type="entry name" value="MEMBRANE TRANSPORTER PROTEIN YJNA-RELATED"/>
    <property type="match status" value="1"/>
</dbReference>
<feature type="transmembrane region" description="Helical" evidence="5">
    <location>
        <begin position="101"/>
        <end position="123"/>
    </location>
</feature>
<evidence type="ECO:0000256" key="2">
    <source>
        <dbReference type="ARBA" id="ARBA00022692"/>
    </source>
</evidence>
<dbReference type="EMBL" id="HBEL01048113">
    <property type="protein sequence ID" value="CAD8426099.1"/>
    <property type="molecule type" value="Transcribed_RNA"/>
</dbReference>
<feature type="transmembrane region" description="Helical" evidence="5">
    <location>
        <begin position="63"/>
        <end position="81"/>
    </location>
</feature>
<sequence length="352" mass="37499">MAQYKASMERLTILEIDGTNEEETNLLAVNGTNGAEDQLESDYIVIHHPSNPFLSWLEAHTGFIMMPTLPLLWCALFIATMDRQSLLSAWAMPLLGICSASLANAVPVGGGIVFVPVLALFGFQIQLGTAFAVSTMTFGNGIFGFLSWLRKDPGSIAWGAVPYAVLPAWIGSVYGTYNLFMTPAESRNLFALFCVLVAAVVGWGLYRNGGADEKGVFSLVDDARKTPGTDRTPAKALVATLSSASAGTVLVPHIGIGNAMTTFLVCTFVWRLPAKTSVVTGILVGGWTSAVPFAIHLFVIGDVPLNLWVMGLPGVYIGAQIAPLVHERLGIATVLTAFVIFLLGTAVLMVFT</sequence>
<dbReference type="InterPro" id="IPR051598">
    <property type="entry name" value="TSUP/Inactive_protease-like"/>
</dbReference>
<feature type="transmembrane region" description="Helical" evidence="5">
    <location>
        <begin position="155"/>
        <end position="177"/>
    </location>
</feature>
<keyword evidence="2 5" id="KW-0812">Transmembrane</keyword>
<accession>A0A7S0GMB0</accession>
<evidence type="ECO:0000256" key="1">
    <source>
        <dbReference type="ARBA" id="ARBA00004141"/>
    </source>
</evidence>
<comment type="subcellular location">
    <subcellularLocation>
        <location evidence="1">Membrane</location>
        <topology evidence="1">Multi-pass membrane protein</topology>
    </subcellularLocation>
</comment>
<proteinExistence type="predicted"/>
<organism evidence="6">
    <name type="scientific">Proboscia inermis</name>
    <dbReference type="NCBI Taxonomy" id="420281"/>
    <lineage>
        <taxon>Eukaryota</taxon>
        <taxon>Sar</taxon>
        <taxon>Stramenopiles</taxon>
        <taxon>Ochrophyta</taxon>
        <taxon>Bacillariophyta</taxon>
        <taxon>Coscinodiscophyceae</taxon>
        <taxon>Rhizosoleniophycidae</taxon>
        <taxon>Rhizosoleniales</taxon>
        <taxon>Rhizosoleniaceae</taxon>
        <taxon>Proboscia</taxon>
    </lineage>
</organism>
<dbReference type="GO" id="GO:0016020">
    <property type="term" value="C:membrane"/>
    <property type="evidence" value="ECO:0007669"/>
    <property type="project" value="UniProtKB-SubCell"/>
</dbReference>
<evidence type="ECO:0000256" key="5">
    <source>
        <dbReference type="SAM" id="Phobius"/>
    </source>
</evidence>
<name>A0A7S0GMB0_9STRA</name>
<dbReference type="Pfam" id="PF01925">
    <property type="entry name" value="TauE"/>
    <property type="match status" value="1"/>
</dbReference>
<keyword evidence="4 5" id="KW-0472">Membrane</keyword>
<dbReference type="PANTHER" id="PTHR43701">
    <property type="entry name" value="MEMBRANE TRANSPORTER PROTEIN MJ0441-RELATED"/>
    <property type="match status" value="1"/>
</dbReference>
<evidence type="ECO:0000256" key="3">
    <source>
        <dbReference type="ARBA" id="ARBA00022989"/>
    </source>
</evidence>
<feature type="transmembrane region" description="Helical" evidence="5">
    <location>
        <begin position="130"/>
        <end position="149"/>
    </location>
</feature>
<evidence type="ECO:0000256" key="4">
    <source>
        <dbReference type="ARBA" id="ARBA00023136"/>
    </source>
</evidence>
<feature type="transmembrane region" description="Helical" evidence="5">
    <location>
        <begin position="277"/>
        <end position="299"/>
    </location>
</feature>
<evidence type="ECO:0000313" key="6">
    <source>
        <dbReference type="EMBL" id="CAD8426099.1"/>
    </source>
</evidence>
<evidence type="ECO:0008006" key="7">
    <source>
        <dbReference type="Google" id="ProtNLM"/>
    </source>
</evidence>
<protein>
    <recommendedName>
        <fullName evidence="7">Membrane transporter protein</fullName>
    </recommendedName>
</protein>
<feature type="transmembrane region" description="Helical" evidence="5">
    <location>
        <begin position="250"/>
        <end position="270"/>
    </location>
</feature>
<feature type="transmembrane region" description="Helical" evidence="5">
    <location>
        <begin position="189"/>
        <end position="206"/>
    </location>
</feature>
<gene>
    <name evidence="6" type="ORF">PINE0816_LOCUS22259</name>
</gene>
<keyword evidence="3 5" id="KW-1133">Transmembrane helix</keyword>